<accession>D5VQP4</accession>
<name>D5VQP4_METIM</name>
<dbReference type="SUPFAM" id="SSF51717">
    <property type="entry name" value="Dihydropteroate synthetase-like"/>
    <property type="match status" value="1"/>
</dbReference>
<gene>
    <name evidence="3" type="ordered locus">Metin_0226</name>
</gene>
<dbReference type="InterPro" id="IPR045406">
    <property type="entry name" value="DUF6513"/>
</dbReference>
<dbReference type="NCBIfam" id="TIGR00284">
    <property type="entry name" value="dihydropteroate synthase-like protein"/>
    <property type="match status" value="1"/>
</dbReference>
<evidence type="ECO:0000313" key="3">
    <source>
        <dbReference type="EMBL" id="ADG12897.1"/>
    </source>
</evidence>
<dbReference type="Pfam" id="PF14251">
    <property type="entry name" value="PterinBD-DUF4346"/>
    <property type="match status" value="1"/>
</dbReference>
<dbReference type="GeneID" id="9131226"/>
<keyword evidence="1" id="KW-0175">Coiled coil</keyword>
<dbReference type="InterPro" id="IPR005236">
    <property type="entry name" value="Dihydropt_synth"/>
</dbReference>
<evidence type="ECO:0000259" key="2">
    <source>
        <dbReference type="PROSITE" id="PS50972"/>
    </source>
</evidence>
<dbReference type="PROSITE" id="PS50972">
    <property type="entry name" value="PTERIN_BINDING"/>
    <property type="match status" value="1"/>
</dbReference>
<dbReference type="KEGG" id="mif:Metin_0226"/>
<dbReference type="Pfam" id="PF20123">
    <property type="entry name" value="DUF6513"/>
    <property type="match status" value="1"/>
</dbReference>
<dbReference type="InterPro" id="IPR000489">
    <property type="entry name" value="Pterin-binding_dom"/>
</dbReference>
<reference evidence="3" key="1">
    <citation type="submission" date="2010-04" db="EMBL/GenBank/DDBJ databases">
        <title>Complete sequence of Methanocaldococcus infernus ME.</title>
        <authorList>
            <consortium name="US DOE Joint Genome Institute"/>
            <person name="Lucas S."/>
            <person name="Copeland A."/>
            <person name="Lapidus A."/>
            <person name="Cheng J.-F."/>
            <person name="Bruce D."/>
            <person name="Goodwin L."/>
            <person name="Pitluck S."/>
            <person name="Munk A.C."/>
            <person name="Detter J.C."/>
            <person name="Han C."/>
            <person name="Tapia R."/>
            <person name="Land M."/>
            <person name="Hauser L."/>
            <person name="Kyrpides N."/>
            <person name="Mikhailova N."/>
            <person name="Sieprawska-Lupa M."/>
            <person name="Whitman W.B."/>
            <person name="Woyke T."/>
        </authorList>
    </citation>
    <scope>NUCLEOTIDE SEQUENCE [LARGE SCALE GENOMIC DNA]</scope>
    <source>
        <strain evidence="3">ME</strain>
    </source>
</reference>
<proteinExistence type="predicted"/>
<sequence length="505" mass="58179">MILIITGKLAENQVKEAVKNFNFVDVHVANLDVAAFLTPKLVIREIREIEKRKGKKIFELYDFILVTGLTRGDFSLVEEETGIKCYKSTREAIDIPILLKNLDKINLSPKYEADRELYKLILEESEKLIEESEKEKEKFKIKNLKIGDSFPIRVLGEIVHVPYLKREELEKKVIYYDLSGADMIDLGMVSGENFKDRVGEIVKIAKDVTDKPISIDTLNPEEIREALKHEIDLVLSISPDNIGELINEIKDYDVPIVIIPKGNKIERLKNLVELLEKNEVDKIIIDPILEPINHGFFESLVIYKKVKSLFSYPLFFGAGNVTELFDVDSHGVNALLTALAYEVGANIIFTPEASPKCKFSIKELKIASKLLFISKKRKSFPKDIGYNLILYKDKKFDEQFINYNVEEVYAKEENFKLDRGSFKIQIDRERGEIVATYFKKNKPILSIRGKKAKEICDTILKLNLVKSFSHCMYLGRELSKAEIALKIGKKYNQDFPLFYNDFWNL</sequence>
<dbReference type="EMBL" id="CP002009">
    <property type="protein sequence ID" value="ADG12897.1"/>
    <property type="molecule type" value="Genomic_DNA"/>
</dbReference>
<dbReference type="InterPro" id="IPR025595">
    <property type="entry name" value="PterinBD-DUF4346"/>
</dbReference>
<dbReference type="InterPro" id="IPR016041">
    <property type="entry name" value="Ac-CoA_synth_d_su_TIM-brl"/>
</dbReference>
<dbReference type="AlphaFoldDB" id="D5VQP4"/>
<evidence type="ECO:0000313" key="4">
    <source>
        <dbReference type="Proteomes" id="UP000002061"/>
    </source>
</evidence>
<organism evidence="3 4">
    <name type="scientific">Methanocaldococcus infernus (strain DSM 11812 / JCM 15783 / ME)</name>
    <dbReference type="NCBI Taxonomy" id="573063"/>
    <lineage>
        <taxon>Archaea</taxon>
        <taxon>Methanobacteriati</taxon>
        <taxon>Methanobacteriota</taxon>
        <taxon>Methanomada group</taxon>
        <taxon>Methanococci</taxon>
        <taxon>Methanococcales</taxon>
        <taxon>Methanocaldococcaceae</taxon>
        <taxon>Methanocaldococcus</taxon>
    </lineage>
</organism>
<dbReference type="STRING" id="573063.Metin_0226"/>
<feature type="domain" description="Pterin-binding" evidence="2">
    <location>
        <begin position="143"/>
        <end position="372"/>
    </location>
</feature>
<dbReference type="HOGENOM" id="CLU_041129_0_0_2"/>
<keyword evidence="4" id="KW-1185">Reference proteome</keyword>
<protein>
    <submittedName>
        <fullName evidence="3">Dihydropteroate synthase-related protein</fullName>
    </submittedName>
</protein>
<dbReference type="GO" id="GO:0042558">
    <property type="term" value="P:pteridine-containing compound metabolic process"/>
    <property type="evidence" value="ECO:0007669"/>
    <property type="project" value="InterPro"/>
</dbReference>
<evidence type="ECO:0000256" key="1">
    <source>
        <dbReference type="SAM" id="Coils"/>
    </source>
</evidence>
<dbReference type="RefSeq" id="WP_013099643.1">
    <property type="nucleotide sequence ID" value="NC_014122.1"/>
</dbReference>
<dbReference type="eggNOG" id="arCOG01978">
    <property type="taxonomic scope" value="Archaea"/>
</dbReference>
<feature type="coiled-coil region" evidence="1">
    <location>
        <begin position="115"/>
        <end position="142"/>
    </location>
</feature>
<dbReference type="InterPro" id="IPR011005">
    <property type="entry name" value="Dihydropteroate_synth-like_sf"/>
</dbReference>
<dbReference type="Pfam" id="PF03599">
    <property type="entry name" value="CdhD"/>
    <property type="match status" value="1"/>
</dbReference>
<dbReference type="Proteomes" id="UP000002061">
    <property type="component" value="Chromosome"/>
</dbReference>
<dbReference type="OrthoDB" id="70327at2157"/>
<dbReference type="Gene3D" id="3.20.20.20">
    <property type="entry name" value="Dihydropteroate synthase-like"/>
    <property type="match status" value="1"/>
</dbReference>